<gene>
    <name evidence="1" type="ORF">GKC39_14560</name>
</gene>
<dbReference type="InterPro" id="IPR010288">
    <property type="entry name" value="EcsB_ABC"/>
</dbReference>
<proteinExistence type="predicted"/>
<dbReference type="EMBL" id="WKKV01000007">
    <property type="protein sequence ID" value="MSE03275.1"/>
    <property type="molecule type" value="Genomic_DNA"/>
</dbReference>
<dbReference type="RefSeq" id="WP_015387835.1">
    <property type="nucleotide sequence ID" value="NZ_CP011346.1"/>
</dbReference>
<dbReference type="Pfam" id="PF05975">
    <property type="entry name" value="EcsB"/>
    <property type="match status" value="1"/>
</dbReference>
<protein>
    <submittedName>
        <fullName evidence="1">ABC transporter permease</fullName>
    </submittedName>
</protein>
<evidence type="ECO:0000313" key="1">
    <source>
        <dbReference type="EMBL" id="MSE03275.1"/>
    </source>
</evidence>
<reference evidence="1" key="1">
    <citation type="submission" date="2019-11" db="EMBL/GenBank/DDBJ databases">
        <title>Draft Genome Sequence of Plant Growth-Promoting Rhizosphere-Associated Bacteria.</title>
        <authorList>
            <person name="Vasilyev I.Y."/>
            <person name="Radchenko V."/>
            <person name="Ilnitskaya E.V."/>
        </authorList>
    </citation>
    <scope>NUCLEOTIDE SEQUENCE</scope>
    <source>
        <strain evidence="1">VRA_517_n</strain>
    </source>
</reference>
<dbReference type="GO" id="GO:0016020">
    <property type="term" value="C:membrane"/>
    <property type="evidence" value="ECO:0007669"/>
    <property type="project" value="InterPro"/>
</dbReference>
<organism evidence="1">
    <name type="scientific">Bacillus velezensis</name>
    <dbReference type="NCBI Taxonomy" id="492670"/>
    <lineage>
        <taxon>Bacteria</taxon>
        <taxon>Bacillati</taxon>
        <taxon>Bacillota</taxon>
        <taxon>Bacilli</taxon>
        <taxon>Bacillales</taxon>
        <taxon>Bacillaceae</taxon>
        <taxon>Bacillus</taxon>
        <taxon>Bacillus amyloliquefaciens group</taxon>
    </lineage>
</organism>
<accession>A0A6A8LGR5</accession>
<sequence length="386" mass="44160">MTGRALFFQRLFHYWRYQWKVFQTVIDWTVALYIVLPAAAFAVYQYAEWLNGRGLLNGAAGVLGWGWLYVFSALLLCTGFIHTFLLEADHVFLVHAKHLMQKLKRYALLYSMFLSLIKWGALAVLLFPLWRQYGDCTLPAYSGMFCCLFGFHTAILAVHRHRKNSRRTFGNQAAGWLKVMVLTAGAFFMITFAAEWYWLWPAGCILFICSAFLTWKGTETLSAFEEEVLEENRRKLSLAASVLMLSHDVQLPNGKNKGRSKPFLYPGSKHIFTKRSAYTAWKELFFKVLIRNGGYLRQLYLLTAAFTALILVLPLLVKPAVLILFAIVSRYAASLLFDRITDKPVLSGIKRDSDDYFRARNSALTVIQIICSAWCLIAAILSVLYM</sequence>
<dbReference type="AlphaFoldDB" id="A0A6A8LGR5"/>
<name>A0A6A8LGR5_BACVE</name>
<comment type="caution">
    <text evidence="1">The sequence shown here is derived from an EMBL/GenBank/DDBJ whole genome shotgun (WGS) entry which is preliminary data.</text>
</comment>